<accession>K0RHX8</accession>
<feature type="compositionally biased region" description="Basic residues" evidence="1">
    <location>
        <begin position="163"/>
        <end position="175"/>
    </location>
</feature>
<proteinExistence type="predicted"/>
<organism evidence="2 3">
    <name type="scientific">Thalassiosira oceanica</name>
    <name type="common">Marine diatom</name>
    <dbReference type="NCBI Taxonomy" id="159749"/>
    <lineage>
        <taxon>Eukaryota</taxon>
        <taxon>Sar</taxon>
        <taxon>Stramenopiles</taxon>
        <taxon>Ochrophyta</taxon>
        <taxon>Bacillariophyta</taxon>
        <taxon>Coscinodiscophyceae</taxon>
        <taxon>Thalassiosirophycidae</taxon>
        <taxon>Thalassiosirales</taxon>
        <taxon>Thalassiosiraceae</taxon>
        <taxon>Thalassiosira</taxon>
    </lineage>
</organism>
<keyword evidence="3" id="KW-1185">Reference proteome</keyword>
<gene>
    <name evidence="2" type="ORF">THAOC_27268</name>
</gene>
<feature type="compositionally biased region" description="Basic and acidic residues" evidence="1">
    <location>
        <begin position="147"/>
        <end position="162"/>
    </location>
</feature>
<feature type="compositionally biased region" description="Polar residues" evidence="1">
    <location>
        <begin position="101"/>
        <end position="116"/>
    </location>
</feature>
<reference evidence="2 3" key="1">
    <citation type="journal article" date="2012" name="Genome Biol.">
        <title>Genome and low-iron response of an oceanic diatom adapted to chronic iron limitation.</title>
        <authorList>
            <person name="Lommer M."/>
            <person name="Specht M."/>
            <person name="Roy A.S."/>
            <person name="Kraemer L."/>
            <person name="Andreson R."/>
            <person name="Gutowska M.A."/>
            <person name="Wolf J."/>
            <person name="Bergner S.V."/>
            <person name="Schilhabel M.B."/>
            <person name="Klostermeier U.C."/>
            <person name="Beiko R.G."/>
            <person name="Rosenstiel P."/>
            <person name="Hippler M."/>
            <person name="Laroche J."/>
        </authorList>
    </citation>
    <scope>NUCLEOTIDE SEQUENCE [LARGE SCALE GENOMIC DNA]</scope>
    <source>
        <strain evidence="2 3">CCMP1005</strain>
    </source>
</reference>
<evidence type="ECO:0000256" key="1">
    <source>
        <dbReference type="SAM" id="MobiDB-lite"/>
    </source>
</evidence>
<dbReference type="eggNOG" id="ENOG502SSMK">
    <property type="taxonomic scope" value="Eukaryota"/>
</dbReference>
<dbReference type="Proteomes" id="UP000266841">
    <property type="component" value="Unassembled WGS sequence"/>
</dbReference>
<sequence length="175" mass="18514">MPPLGDVVLYNSDGLTESSPAGDRGEAGERNAAGKNAPDNGASASMMPPPSNLAELVSESEPSNTSGPDQEDLVQPDETFAAGNEANRGNRKPGSFLPDSVPNSGQNGGDNETVCTTEDILGSRDGDGGSNDTNEHTAGGNRALLARIEELEAENHAKDERRRRQKQKITQKMRR</sequence>
<name>K0RHX8_THAOC</name>
<evidence type="ECO:0000313" key="2">
    <source>
        <dbReference type="EMBL" id="EJK53318.1"/>
    </source>
</evidence>
<dbReference type="EMBL" id="AGNL01038031">
    <property type="protein sequence ID" value="EJK53318.1"/>
    <property type="molecule type" value="Genomic_DNA"/>
</dbReference>
<feature type="region of interest" description="Disordered" evidence="1">
    <location>
        <begin position="1"/>
        <end position="175"/>
    </location>
</feature>
<comment type="caution">
    <text evidence="2">The sequence shown here is derived from an EMBL/GenBank/DDBJ whole genome shotgun (WGS) entry which is preliminary data.</text>
</comment>
<protein>
    <submittedName>
        <fullName evidence="2">Uncharacterized protein</fullName>
    </submittedName>
</protein>
<evidence type="ECO:0000313" key="3">
    <source>
        <dbReference type="Proteomes" id="UP000266841"/>
    </source>
</evidence>
<dbReference type="AlphaFoldDB" id="K0RHX8"/>